<evidence type="ECO:0000313" key="5">
    <source>
        <dbReference type="Proteomes" id="UP000054698"/>
    </source>
</evidence>
<dbReference type="InterPro" id="IPR036869">
    <property type="entry name" value="J_dom_sf"/>
</dbReference>
<dbReference type="RefSeq" id="WP_058444981.1">
    <property type="nucleotide sequence ID" value="NZ_CAAAHT010000064.1"/>
</dbReference>
<comment type="caution">
    <text evidence="4">The sequence shown here is derived from an EMBL/GenBank/DDBJ whole genome shotgun (WGS) entry which is preliminary data.</text>
</comment>
<gene>
    <name evidence="4" type="ORF">Lfee_1242</name>
</gene>
<organism evidence="4 5">
    <name type="scientific">Legionella feeleii</name>
    <dbReference type="NCBI Taxonomy" id="453"/>
    <lineage>
        <taxon>Bacteria</taxon>
        <taxon>Pseudomonadati</taxon>
        <taxon>Pseudomonadota</taxon>
        <taxon>Gammaproteobacteria</taxon>
        <taxon>Legionellales</taxon>
        <taxon>Legionellaceae</taxon>
        <taxon>Legionella</taxon>
    </lineage>
</organism>
<dbReference type="SUPFAM" id="SSF46565">
    <property type="entry name" value="Chaperone J-domain"/>
    <property type="match status" value="1"/>
</dbReference>
<name>A0A0W0TYZ0_9GAMM</name>
<dbReference type="Gene3D" id="1.10.287.110">
    <property type="entry name" value="DnaJ domain"/>
    <property type="match status" value="1"/>
</dbReference>
<evidence type="ECO:0000313" key="4">
    <source>
        <dbReference type="EMBL" id="KTD00620.1"/>
    </source>
</evidence>
<feature type="transmembrane region" description="Helical" evidence="2">
    <location>
        <begin position="137"/>
        <end position="161"/>
    </location>
</feature>
<keyword evidence="2" id="KW-0472">Membrane</keyword>
<dbReference type="PATRIC" id="fig|453.4.peg.1341"/>
<dbReference type="PROSITE" id="PS50076">
    <property type="entry name" value="DNAJ_2"/>
    <property type="match status" value="1"/>
</dbReference>
<keyword evidence="5" id="KW-1185">Reference proteome</keyword>
<feature type="domain" description="J" evidence="3">
    <location>
        <begin position="4"/>
        <end position="71"/>
    </location>
</feature>
<keyword evidence="2" id="KW-0812">Transmembrane</keyword>
<reference evidence="4 5" key="1">
    <citation type="submission" date="2015-11" db="EMBL/GenBank/DDBJ databases">
        <title>Genomic analysis of 38 Legionella species identifies large and diverse effector repertoires.</title>
        <authorList>
            <person name="Burstein D."/>
            <person name="Amaro F."/>
            <person name="Zusman T."/>
            <person name="Lifshitz Z."/>
            <person name="Cohen O."/>
            <person name="Gilbert J.A."/>
            <person name="Pupko T."/>
            <person name="Shuman H.A."/>
            <person name="Segal G."/>
        </authorList>
    </citation>
    <scope>NUCLEOTIDE SEQUENCE [LARGE SCALE GENOMIC DNA]</scope>
    <source>
        <strain evidence="4 5">WO-44C</strain>
    </source>
</reference>
<protein>
    <submittedName>
        <fullName evidence="4">DnaJ domain protein</fullName>
    </submittedName>
</protein>
<dbReference type="CDD" id="cd06257">
    <property type="entry name" value="DnaJ"/>
    <property type="match status" value="1"/>
</dbReference>
<keyword evidence="2" id="KW-1133">Transmembrane helix</keyword>
<proteinExistence type="predicted"/>
<sequence>MLKTFDRMIELFAPEKFDLKKLKEQYRKAVLIHHPDKGGNADLFKELNYFYSLLLPIIENTFSKNEVDIINDILSNSSSDVREEISRQIIAIRPGFFHVVDLLTLGFTTVIAAPLGPLIYGVEGIIGKYSLSFFSPAIASAAGTFSSFAGVGAIALPLFFFSSSITENFIEKSSSLKENPNLKEFLKDTSNLLIELGSLAAAAAIMQAPIAITLLCSMIIPTAIYAFKTLQNAINSVATFFPEETILSLT</sequence>
<accession>A0A0W0TYZ0</accession>
<evidence type="ECO:0000256" key="1">
    <source>
        <dbReference type="ARBA" id="ARBA00023186"/>
    </source>
</evidence>
<dbReference type="Proteomes" id="UP000054698">
    <property type="component" value="Unassembled WGS sequence"/>
</dbReference>
<feature type="transmembrane region" description="Helical" evidence="2">
    <location>
        <begin position="192"/>
        <end position="220"/>
    </location>
</feature>
<evidence type="ECO:0000259" key="3">
    <source>
        <dbReference type="PROSITE" id="PS50076"/>
    </source>
</evidence>
<evidence type="ECO:0000256" key="2">
    <source>
        <dbReference type="SAM" id="Phobius"/>
    </source>
</evidence>
<dbReference type="EMBL" id="LNYB01000038">
    <property type="protein sequence ID" value="KTD00620.1"/>
    <property type="molecule type" value="Genomic_DNA"/>
</dbReference>
<feature type="transmembrane region" description="Helical" evidence="2">
    <location>
        <begin position="96"/>
        <end position="117"/>
    </location>
</feature>
<dbReference type="InterPro" id="IPR001623">
    <property type="entry name" value="DnaJ_domain"/>
</dbReference>
<keyword evidence="1" id="KW-0143">Chaperone</keyword>
<dbReference type="OrthoDB" id="581986at2"/>
<dbReference type="AlphaFoldDB" id="A0A0W0TYZ0"/>